<dbReference type="Proteomes" id="UP001428341">
    <property type="component" value="Unassembled WGS sequence"/>
</dbReference>
<accession>A0AAP0M5R9</accession>
<name>A0AAP0M5R9_9ROSI</name>
<protein>
    <submittedName>
        <fullName evidence="1">Uncharacterized protein</fullName>
    </submittedName>
</protein>
<sequence>MSADSPSSICSLLAVQEFQLDMWNWPVQADMAHKITTLASQWLGGTAMKNNPPLVNYNLIGILINGCKSSSTYDITISLN</sequence>
<evidence type="ECO:0000313" key="1">
    <source>
        <dbReference type="EMBL" id="KAK9194149.1"/>
    </source>
</evidence>
<organism evidence="1 2">
    <name type="scientific">Citrus x changshan-huyou</name>
    <dbReference type="NCBI Taxonomy" id="2935761"/>
    <lineage>
        <taxon>Eukaryota</taxon>
        <taxon>Viridiplantae</taxon>
        <taxon>Streptophyta</taxon>
        <taxon>Embryophyta</taxon>
        <taxon>Tracheophyta</taxon>
        <taxon>Spermatophyta</taxon>
        <taxon>Magnoliopsida</taxon>
        <taxon>eudicotyledons</taxon>
        <taxon>Gunneridae</taxon>
        <taxon>Pentapetalae</taxon>
        <taxon>rosids</taxon>
        <taxon>malvids</taxon>
        <taxon>Sapindales</taxon>
        <taxon>Rutaceae</taxon>
        <taxon>Aurantioideae</taxon>
        <taxon>Citrus</taxon>
    </lineage>
</organism>
<comment type="caution">
    <text evidence="1">The sequence shown here is derived from an EMBL/GenBank/DDBJ whole genome shotgun (WGS) entry which is preliminary data.</text>
</comment>
<dbReference type="EMBL" id="JBCGBO010000006">
    <property type="protein sequence ID" value="KAK9194149.1"/>
    <property type="molecule type" value="Genomic_DNA"/>
</dbReference>
<evidence type="ECO:0000313" key="2">
    <source>
        <dbReference type="Proteomes" id="UP001428341"/>
    </source>
</evidence>
<reference evidence="1 2" key="1">
    <citation type="submission" date="2024-05" db="EMBL/GenBank/DDBJ databases">
        <title>Haplotype-resolved chromosome-level genome assembly of Huyou (Citrus changshanensis).</title>
        <authorList>
            <person name="Miao C."/>
            <person name="Chen W."/>
            <person name="Wu Y."/>
            <person name="Wang L."/>
            <person name="Zhao S."/>
            <person name="Grierson D."/>
            <person name="Xu C."/>
            <person name="Chen K."/>
        </authorList>
    </citation>
    <scope>NUCLEOTIDE SEQUENCE [LARGE SCALE GENOMIC DNA]</scope>
    <source>
        <strain evidence="1">01-14</strain>
        <tissue evidence="1">Leaf</tissue>
    </source>
</reference>
<keyword evidence="2" id="KW-1185">Reference proteome</keyword>
<gene>
    <name evidence="1" type="ORF">WN944_004851</name>
</gene>
<proteinExistence type="predicted"/>
<dbReference type="AlphaFoldDB" id="A0AAP0M5R9"/>